<protein>
    <recommendedName>
        <fullName evidence="9">Molybdopterin-synthase adenylyltransferase</fullName>
        <ecNumber evidence="8">2.7.7.80</ecNumber>
    </recommendedName>
    <alternativeName>
        <fullName evidence="12">MoaD protein adenylase</fullName>
    </alternativeName>
    <alternativeName>
        <fullName evidence="10">Molybdopterin-converting factor subunit 1 adenylase</fullName>
    </alternativeName>
    <alternativeName>
        <fullName evidence="11">Sulfur carrier protein MoaD adenylyltransferase</fullName>
    </alternativeName>
</protein>
<dbReference type="EC" id="2.7.7.80" evidence="8"/>
<dbReference type="InterPro" id="IPR000594">
    <property type="entry name" value="ThiF_NAD_FAD-bd"/>
</dbReference>
<comment type="similarity">
    <text evidence="1">Belongs to the HesA/MoeB/ThiF family.</text>
</comment>
<evidence type="ECO:0000256" key="9">
    <source>
        <dbReference type="ARBA" id="ARBA00073635"/>
    </source>
</evidence>
<dbReference type="GO" id="GO:0005524">
    <property type="term" value="F:ATP binding"/>
    <property type="evidence" value="ECO:0007669"/>
    <property type="project" value="UniProtKB-KW"/>
</dbReference>
<evidence type="ECO:0000256" key="3">
    <source>
        <dbReference type="ARBA" id="ARBA00022741"/>
    </source>
</evidence>
<evidence type="ECO:0000256" key="2">
    <source>
        <dbReference type="ARBA" id="ARBA00022679"/>
    </source>
</evidence>
<dbReference type="PANTHER" id="PTHR10953:SF102">
    <property type="entry name" value="ADENYLYLTRANSFERASE AND SULFURTRANSFERASE MOCS3"/>
    <property type="match status" value="1"/>
</dbReference>
<organism evidence="14 15">
    <name type="scientific">Persicirhabdus sediminis</name>
    <dbReference type="NCBI Taxonomy" id="454144"/>
    <lineage>
        <taxon>Bacteria</taxon>
        <taxon>Pseudomonadati</taxon>
        <taxon>Verrucomicrobiota</taxon>
        <taxon>Verrucomicrobiia</taxon>
        <taxon>Verrucomicrobiales</taxon>
        <taxon>Verrucomicrobiaceae</taxon>
        <taxon>Persicirhabdus</taxon>
    </lineage>
</organism>
<evidence type="ECO:0000256" key="7">
    <source>
        <dbReference type="ARBA" id="ARBA00063809"/>
    </source>
</evidence>
<dbReference type="SMART" id="SM00450">
    <property type="entry name" value="RHOD"/>
    <property type="match status" value="1"/>
</dbReference>
<dbReference type="CDD" id="cd00757">
    <property type="entry name" value="ThiF_MoeB_HesA_family"/>
    <property type="match status" value="1"/>
</dbReference>
<dbReference type="GO" id="GO:0005829">
    <property type="term" value="C:cytosol"/>
    <property type="evidence" value="ECO:0007669"/>
    <property type="project" value="TreeGrafter"/>
</dbReference>
<evidence type="ECO:0000256" key="5">
    <source>
        <dbReference type="ARBA" id="ARBA00052218"/>
    </source>
</evidence>
<accession>A0A8J7MGN2</accession>
<evidence type="ECO:0000256" key="11">
    <source>
        <dbReference type="ARBA" id="ARBA00075328"/>
    </source>
</evidence>
<dbReference type="Gene3D" id="3.40.50.720">
    <property type="entry name" value="NAD(P)-binding Rossmann-like Domain"/>
    <property type="match status" value="1"/>
</dbReference>
<keyword evidence="15" id="KW-1185">Reference proteome</keyword>
<dbReference type="EMBL" id="JAENIM010000046">
    <property type="protein sequence ID" value="MBK1792590.1"/>
    <property type="molecule type" value="Genomic_DNA"/>
</dbReference>
<keyword evidence="3" id="KW-0547">Nucleotide-binding</keyword>
<evidence type="ECO:0000256" key="1">
    <source>
        <dbReference type="ARBA" id="ARBA00009919"/>
    </source>
</evidence>
<name>A0A8J7MGN2_9BACT</name>
<evidence type="ECO:0000256" key="8">
    <source>
        <dbReference type="ARBA" id="ARBA00066884"/>
    </source>
</evidence>
<dbReference type="PROSITE" id="PS50206">
    <property type="entry name" value="RHODANESE_3"/>
    <property type="match status" value="1"/>
</dbReference>
<dbReference type="InterPro" id="IPR035985">
    <property type="entry name" value="Ubiquitin-activating_enz"/>
</dbReference>
<dbReference type="InterPro" id="IPR045886">
    <property type="entry name" value="ThiF/MoeB/HesA"/>
</dbReference>
<evidence type="ECO:0000256" key="6">
    <source>
        <dbReference type="ARBA" id="ARBA00055169"/>
    </source>
</evidence>
<keyword evidence="2" id="KW-0808">Transferase</keyword>
<comment type="function">
    <text evidence="6">Catalyzes the adenylation by ATP of the carboxyl group of the C-terminal glycine of sulfur carrier protein MoaD.</text>
</comment>
<keyword evidence="14" id="KW-0548">Nucleotidyltransferase</keyword>
<dbReference type="FunFam" id="3.40.50.720:FF:000033">
    <property type="entry name" value="Adenylyltransferase and sulfurtransferase MOCS3"/>
    <property type="match status" value="1"/>
</dbReference>
<evidence type="ECO:0000256" key="4">
    <source>
        <dbReference type="ARBA" id="ARBA00022840"/>
    </source>
</evidence>
<feature type="domain" description="Rhodanese" evidence="13">
    <location>
        <begin position="293"/>
        <end position="377"/>
    </location>
</feature>
<dbReference type="GO" id="GO:0008641">
    <property type="term" value="F:ubiquitin-like modifier activating enzyme activity"/>
    <property type="evidence" value="ECO:0007669"/>
    <property type="project" value="InterPro"/>
</dbReference>
<dbReference type="Proteomes" id="UP000624703">
    <property type="component" value="Unassembled WGS sequence"/>
</dbReference>
<dbReference type="SUPFAM" id="SSF69572">
    <property type="entry name" value="Activating enzymes of the ubiquitin-like proteins"/>
    <property type="match status" value="1"/>
</dbReference>
<evidence type="ECO:0000256" key="10">
    <source>
        <dbReference type="ARBA" id="ARBA00075110"/>
    </source>
</evidence>
<comment type="caution">
    <text evidence="14">The sequence shown here is derived from an EMBL/GenBank/DDBJ whole genome shotgun (WGS) entry which is preliminary data.</text>
</comment>
<dbReference type="Gene3D" id="3.40.250.10">
    <property type="entry name" value="Rhodanese-like domain"/>
    <property type="match status" value="1"/>
</dbReference>
<dbReference type="InterPro" id="IPR001763">
    <property type="entry name" value="Rhodanese-like_dom"/>
</dbReference>
<dbReference type="InterPro" id="IPR036873">
    <property type="entry name" value="Rhodanese-like_dom_sf"/>
</dbReference>
<evidence type="ECO:0000259" key="13">
    <source>
        <dbReference type="PROSITE" id="PS50206"/>
    </source>
</evidence>
<dbReference type="Pfam" id="PF00581">
    <property type="entry name" value="Rhodanese"/>
    <property type="match status" value="1"/>
</dbReference>
<dbReference type="GO" id="GO:0061605">
    <property type="term" value="F:molybdopterin-synthase adenylyltransferase activity"/>
    <property type="evidence" value="ECO:0007669"/>
    <property type="project" value="UniProtKB-EC"/>
</dbReference>
<comment type="subunit">
    <text evidence="7">Homodimer. Forms a stable heterotetrameric complex of 2 MoeB and 2 MoaD during adenylation of MoaD.</text>
</comment>
<proteinExistence type="inferred from homology"/>
<dbReference type="GO" id="GO:0004792">
    <property type="term" value="F:thiosulfate-cyanide sulfurtransferase activity"/>
    <property type="evidence" value="ECO:0007669"/>
    <property type="project" value="TreeGrafter"/>
</dbReference>
<dbReference type="GO" id="GO:0008146">
    <property type="term" value="F:sulfotransferase activity"/>
    <property type="evidence" value="ECO:0007669"/>
    <property type="project" value="TreeGrafter"/>
</dbReference>
<gene>
    <name evidence="14" type="primary">moeB</name>
    <name evidence="14" type="ORF">JIN82_15605</name>
</gene>
<evidence type="ECO:0000313" key="14">
    <source>
        <dbReference type="EMBL" id="MBK1792590.1"/>
    </source>
</evidence>
<dbReference type="NCBIfam" id="NF004281">
    <property type="entry name" value="PRK05690.1"/>
    <property type="match status" value="1"/>
</dbReference>
<dbReference type="AlphaFoldDB" id="A0A8J7MGN2"/>
<evidence type="ECO:0000313" key="15">
    <source>
        <dbReference type="Proteomes" id="UP000624703"/>
    </source>
</evidence>
<comment type="catalytic activity">
    <reaction evidence="5">
        <text>[molybdopterin-synthase sulfur-carrier protein]-C-terminal Gly-Gly + ATP + H(+) = [molybdopterin-synthase sulfur-carrier protein]-C-terminal Gly-Gly-AMP + diphosphate</text>
        <dbReference type="Rhea" id="RHEA:43616"/>
        <dbReference type="Rhea" id="RHEA-COMP:12159"/>
        <dbReference type="Rhea" id="RHEA-COMP:12202"/>
        <dbReference type="ChEBI" id="CHEBI:15378"/>
        <dbReference type="ChEBI" id="CHEBI:30616"/>
        <dbReference type="ChEBI" id="CHEBI:33019"/>
        <dbReference type="ChEBI" id="CHEBI:90618"/>
        <dbReference type="ChEBI" id="CHEBI:90778"/>
        <dbReference type="EC" id="2.7.7.80"/>
    </reaction>
</comment>
<reference evidence="14" key="1">
    <citation type="submission" date="2021-01" db="EMBL/GenBank/DDBJ databases">
        <title>Modified the classification status of verrucomicrobia.</title>
        <authorList>
            <person name="Feng X."/>
        </authorList>
    </citation>
    <scope>NUCLEOTIDE SEQUENCE</scope>
    <source>
        <strain evidence="14">_KCTC 22039</strain>
    </source>
</reference>
<keyword evidence="4" id="KW-0067">ATP-binding</keyword>
<dbReference type="PANTHER" id="PTHR10953">
    <property type="entry name" value="UBIQUITIN-ACTIVATING ENZYME E1"/>
    <property type="match status" value="1"/>
</dbReference>
<dbReference type="RefSeq" id="WP_200312602.1">
    <property type="nucleotide sequence ID" value="NZ_JAENIM010000046.1"/>
</dbReference>
<evidence type="ECO:0000256" key="12">
    <source>
        <dbReference type="ARBA" id="ARBA00078531"/>
    </source>
</evidence>
<sequence>MSTLSKDELERYQRHFSLSEVGIQGQEKLKAASVLCIGTGGLGSPVVLYLAAAGVGKLGIIDADVVDRSNLQRQIVHGESWVGQPKVASAAARLKEINPHIELDLYECRFTAANAMEIAKHYDLIIDGTDNFPTRYLSNDVAVMLGKANIYGSIFKFEGQMSVFAAHLGGPCYRCMLPEPPEPGAVPSCAEAGVLGVLPGIIGSLQAMEAIKLIVGAGTPPLGKLLHYDSLTTSFREFNIRKDPQCPICSDQPSITELVDYDGFCGIPQPTQDPMTTSMQEIDVHQLKAKLDNGFTGTLIDVREEWEHTICNIPQAWLVPLNTFPSIIPQLKPEDEIIIHCKAGMRSAQACEFLINEGFSNVSNVIGGMMAWNQEIGS</sequence>
<dbReference type="Pfam" id="PF00899">
    <property type="entry name" value="ThiF"/>
    <property type="match status" value="1"/>
</dbReference>